<dbReference type="GO" id="GO:0035529">
    <property type="term" value="F:NADH pyrophosphatase activity"/>
    <property type="evidence" value="ECO:0007669"/>
    <property type="project" value="TreeGrafter"/>
</dbReference>
<name>A0A147ES49_9MICO</name>
<protein>
    <recommendedName>
        <fullName evidence="4">NAD(+) diphosphatase</fullName>
        <ecNumber evidence="4">3.6.1.22</ecNumber>
    </recommendedName>
</protein>
<feature type="compositionally biased region" description="Basic and acidic residues" evidence="10">
    <location>
        <begin position="15"/>
        <end position="29"/>
    </location>
</feature>
<dbReference type="InterPro" id="IPR015797">
    <property type="entry name" value="NUDIX_hydrolase-like_dom_sf"/>
</dbReference>
<dbReference type="GO" id="GO:0006742">
    <property type="term" value="P:NADP+ catabolic process"/>
    <property type="evidence" value="ECO:0007669"/>
    <property type="project" value="TreeGrafter"/>
</dbReference>
<dbReference type="RefSeq" id="WP_058592664.1">
    <property type="nucleotide sequence ID" value="NZ_LDRK01000004.1"/>
</dbReference>
<keyword evidence="13" id="KW-1185">Reference proteome</keyword>
<feature type="region of interest" description="Disordered" evidence="10">
    <location>
        <begin position="84"/>
        <end position="115"/>
    </location>
</feature>
<dbReference type="Gene3D" id="3.90.79.10">
    <property type="entry name" value="Nucleoside Triphosphate Pyrophosphohydrolase"/>
    <property type="match status" value="1"/>
</dbReference>
<dbReference type="PROSITE" id="PS51462">
    <property type="entry name" value="NUDIX"/>
    <property type="match status" value="1"/>
</dbReference>
<dbReference type="InterPro" id="IPR000086">
    <property type="entry name" value="NUDIX_hydrolase_dom"/>
</dbReference>
<dbReference type="PANTHER" id="PTHR42904">
    <property type="entry name" value="NUDIX HYDROLASE, NUDC SUBFAMILY"/>
    <property type="match status" value="1"/>
</dbReference>
<dbReference type="PANTHER" id="PTHR42904:SF6">
    <property type="entry name" value="NAD-CAPPED RNA HYDROLASE NUDT12"/>
    <property type="match status" value="1"/>
</dbReference>
<evidence type="ECO:0000256" key="6">
    <source>
        <dbReference type="ARBA" id="ARBA00022801"/>
    </source>
</evidence>
<keyword evidence="8" id="KW-0520">NAD</keyword>
<evidence type="ECO:0000256" key="3">
    <source>
        <dbReference type="ARBA" id="ARBA00009595"/>
    </source>
</evidence>
<comment type="similarity">
    <text evidence="3">Belongs to the Nudix hydrolase family. NudC subfamily.</text>
</comment>
<feature type="domain" description="Nudix hydrolase" evidence="11">
    <location>
        <begin position="176"/>
        <end position="307"/>
    </location>
</feature>
<feature type="region of interest" description="Disordered" evidence="10">
    <location>
        <begin position="1"/>
        <end position="29"/>
    </location>
</feature>
<evidence type="ECO:0000313" key="13">
    <source>
        <dbReference type="Proteomes" id="UP000070810"/>
    </source>
</evidence>
<evidence type="ECO:0000256" key="2">
    <source>
        <dbReference type="ARBA" id="ARBA00001947"/>
    </source>
</evidence>
<dbReference type="Gene3D" id="3.90.79.20">
    <property type="match status" value="1"/>
</dbReference>
<dbReference type="EMBL" id="LDRK01000004">
    <property type="protein sequence ID" value="KTR87382.1"/>
    <property type="molecule type" value="Genomic_DNA"/>
</dbReference>
<proteinExistence type="inferred from homology"/>
<dbReference type="NCBIfam" id="NF001299">
    <property type="entry name" value="PRK00241.1"/>
    <property type="match status" value="1"/>
</dbReference>
<evidence type="ECO:0000256" key="4">
    <source>
        <dbReference type="ARBA" id="ARBA00012381"/>
    </source>
</evidence>
<evidence type="ECO:0000259" key="11">
    <source>
        <dbReference type="PROSITE" id="PS51462"/>
    </source>
</evidence>
<evidence type="ECO:0000313" key="12">
    <source>
        <dbReference type="EMBL" id="KTR87382.1"/>
    </source>
</evidence>
<dbReference type="PROSITE" id="PS00893">
    <property type="entry name" value="NUDIX_BOX"/>
    <property type="match status" value="1"/>
</dbReference>
<evidence type="ECO:0000256" key="8">
    <source>
        <dbReference type="ARBA" id="ARBA00023027"/>
    </source>
</evidence>
<dbReference type="AlphaFoldDB" id="A0A147ES49"/>
<keyword evidence="6" id="KW-0378">Hydrolase</keyword>
<dbReference type="GO" id="GO:0046872">
    <property type="term" value="F:metal ion binding"/>
    <property type="evidence" value="ECO:0007669"/>
    <property type="project" value="UniProtKB-KW"/>
</dbReference>
<reference evidence="12 13" key="1">
    <citation type="journal article" date="2016" name="Front. Microbiol.">
        <title>Genomic Resource of Rice Seed Associated Bacteria.</title>
        <authorList>
            <person name="Midha S."/>
            <person name="Bansal K."/>
            <person name="Sharma S."/>
            <person name="Kumar N."/>
            <person name="Patil P.P."/>
            <person name="Chaudhry V."/>
            <person name="Patil P.B."/>
        </authorList>
    </citation>
    <scope>NUCLEOTIDE SEQUENCE [LARGE SCALE GENOMIC DNA]</scope>
    <source>
        <strain evidence="12 13">NS354</strain>
    </source>
</reference>
<evidence type="ECO:0000256" key="10">
    <source>
        <dbReference type="SAM" id="MobiDB-lite"/>
    </source>
</evidence>
<dbReference type="EC" id="3.6.1.22" evidence="4"/>
<dbReference type="Proteomes" id="UP000070810">
    <property type="component" value="Unassembled WGS sequence"/>
</dbReference>
<dbReference type="InterPro" id="IPR050241">
    <property type="entry name" value="NAD-cap_RNA_hydrolase_NudC"/>
</dbReference>
<dbReference type="SUPFAM" id="SSF55811">
    <property type="entry name" value="Nudix"/>
    <property type="match status" value="1"/>
</dbReference>
<accession>A0A147ES49</accession>
<dbReference type="Pfam" id="PF00293">
    <property type="entry name" value="NUDIX"/>
    <property type="match status" value="1"/>
</dbReference>
<evidence type="ECO:0000256" key="5">
    <source>
        <dbReference type="ARBA" id="ARBA00022723"/>
    </source>
</evidence>
<comment type="catalytic activity">
    <reaction evidence="9">
        <text>a 5'-end NAD(+)-phospho-ribonucleoside in mRNA + H2O = a 5'-end phospho-adenosine-phospho-ribonucleoside in mRNA + beta-nicotinamide D-ribonucleotide + 2 H(+)</text>
        <dbReference type="Rhea" id="RHEA:60876"/>
        <dbReference type="Rhea" id="RHEA-COMP:15698"/>
        <dbReference type="Rhea" id="RHEA-COMP:15719"/>
        <dbReference type="ChEBI" id="CHEBI:14649"/>
        <dbReference type="ChEBI" id="CHEBI:15377"/>
        <dbReference type="ChEBI" id="CHEBI:15378"/>
        <dbReference type="ChEBI" id="CHEBI:144029"/>
        <dbReference type="ChEBI" id="CHEBI:144051"/>
    </reaction>
    <physiologicalReaction direction="left-to-right" evidence="9">
        <dbReference type="Rhea" id="RHEA:60877"/>
    </physiologicalReaction>
</comment>
<comment type="cofactor">
    <cofactor evidence="1">
        <name>Mg(2+)</name>
        <dbReference type="ChEBI" id="CHEBI:18420"/>
    </cofactor>
</comment>
<evidence type="ECO:0000256" key="1">
    <source>
        <dbReference type="ARBA" id="ARBA00001946"/>
    </source>
</evidence>
<dbReference type="InterPro" id="IPR049734">
    <property type="entry name" value="NudC-like_C"/>
</dbReference>
<organism evidence="12 13">
    <name type="scientific">Leucobacter chromiiresistens</name>
    <dbReference type="NCBI Taxonomy" id="1079994"/>
    <lineage>
        <taxon>Bacteria</taxon>
        <taxon>Bacillati</taxon>
        <taxon>Actinomycetota</taxon>
        <taxon>Actinomycetes</taxon>
        <taxon>Micrococcales</taxon>
        <taxon>Microbacteriaceae</taxon>
        <taxon>Leucobacter</taxon>
    </lineage>
</organism>
<gene>
    <name evidence="12" type="ORF">NS354_00465</name>
</gene>
<dbReference type="GO" id="GO:0005829">
    <property type="term" value="C:cytosol"/>
    <property type="evidence" value="ECO:0007669"/>
    <property type="project" value="TreeGrafter"/>
</dbReference>
<comment type="cofactor">
    <cofactor evidence="2">
        <name>Zn(2+)</name>
        <dbReference type="ChEBI" id="CHEBI:29105"/>
    </cofactor>
</comment>
<dbReference type="GO" id="GO:0019677">
    <property type="term" value="P:NAD+ catabolic process"/>
    <property type="evidence" value="ECO:0007669"/>
    <property type="project" value="TreeGrafter"/>
</dbReference>
<dbReference type="CDD" id="cd03429">
    <property type="entry name" value="NUDIX_NADH_pyrophosphatase_Nudt13"/>
    <property type="match status" value="1"/>
</dbReference>
<comment type="caution">
    <text evidence="12">The sequence shown here is derived from an EMBL/GenBank/DDBJ whole genome shotgun (WGS) entry which is preliminary data.</text>
</comment>
<evidence type="ECO:0000256" key="7">
    <source>
        <dbReference type="ARBA" id="ARBA00022842"/>
    </source>
</evidence>
<keyword evidence="7" id="KW-0460">Magnesium</keyword>
<sequence length="324" mass="35175">MTSNPTRPPLASGALDRDASTRMSEERLRDAWRDPSARLLRLRGVEIPVVANSDDVRLAWRPASGDPEATDVYLGRIDGAPAFARSEPATADGPLAADGAEGEGEPERASAAGERWTHPFQVGAGLSEAEREAVGVASALLRWQEAAGFSPRDGGPTEPIQGGWARVDAHGGEHFPRTDPAVIVLIEHDDRVLLGSNALWESGRFSLLAGFVEAGESLEQAVEREVFEESGVRLEEIAYVTSQPWPFPRSLMLGFRARLATGADPDALVADPTEISELRWFTREELREPHESLTLPMPLSIARWMIDRWVAEGDASSSGVRAAR</sequence>
<dbReference type="InterPro" id="IPR020084">
    <property type="entry name" value="NUDIX_hydrolase_CS"/>
</dbReference>
<keyword evidence="5" id="KW-0479">Metal-binding</keyword>
<evidence type="ECO:0000256" key="9">
    <source>
        <dbReference type="ARBA" id="ARBA00023679"/>
    </source>
</evidence>
<dbReference type="PATRIC" id="fig|1079994.3.peg.1661"/>